<dbReference type="RefSeq" id="WP_141516819.1">
    <property type="nucleotide sequence ID" value="NZ_VICE01000003.1"/>
</dbReference>
<evidence type="ECO:0000256" key="1">
    <source>
        <dbReference type="ARBA" id="ARBA00001961"/>
    </source>
</evidence>
<keyword evidence="5" id="KW-0560">Oxidoreductase</keyword>
<dbReference type="Pfam" id="PF13640">
    <property type="entry name" value="2OG-FeII_Oxy_3"/>
    <property type="match status" value="1"/>
</dbReference>
<evidence type="ECO:0000256" key="4">
    <source>
        <dbReference type="ARBA" id="ARBA00022964"/>
    </source>
</evidence>
<dbReference type="InterPro" id="IPR045054">
    <property type="entry name" value="P4HA-like"/>
</dbReference>
<evidence type="ECO:0000313" key="9">
    <source>
        <dbReference type="Proteomes" id="UP000318212"/>
    </source>
</evidence>
<evidence type="ECO:0000256" key="5">
    <source>
        <dbReference type="ARBA" id="ARBA00023002"/>
    </source>
</evidence>
<name>A0A508ANW8_9GAMM</name>
<sequence>MTVQARIDDALEQWIFEQVRAGAPPEAVLKPLLDRGWQEQAAIDAVEHALRGFVEQREREDGLPPASRVPAPLGLNDASSLSAGDREVRVVAQLRHPRVIAFANVLSDDECDALVELARPRLSRSATVNMATGGDEVHVGRTSQGTCFARGANALLQRVEERLSRLLDWPLENGEGMQVLRYGVGAEYKPHHDYFDPAQPGAGVLLERGGQRVASLVMYLNTPSRGGATTFPEAGFEVAAVKGNAVFFSYDRPHPMTLSLHGGAPVLEGEKWVATKWLRERAHR</sequence>
<dbReference type="GO" id="GO:0031418">
    <property type="term" value="F:L-ascorbic acid binding"/>
    <property type="evidence" value="ECO:0007669"/>
    <property type="project" value="UniProtKB-KW"/>
</dbReference>
<evidence type="ECO:0000256" key="6">
    <source>
        <dbReference type="ARBA" id="ARBA00023004"/>
    </source>
</evidence>
<proteinExistence type="predicted"/>
<protein>
    <submittedName>
        <fullName evidence="8">2-oxoglutarate-dependent dioxygenase</fullName>
    </submittedName>
</protein>
<dbReference type="GO" id="GO:0005506">
    <property type="term" value="F:iron ion binding"/>
    <property type="evidence" value="ECO:0007669"/>
    <property type="project" value="InterPro"/>
</dbReference>
<dbReference type="PROSITE" id="PS51471">
    <property type="entry name" value="FE2OG_OXY"/>
    <property type="match status" value="1"/>
</dbReference>
<dbReference type="InterPro" id="IPR006620">
    <property type="entry name" value="Pro_4_hyd_alph"/>
</dbReference>
<keyword evidence="4 8" id="KW-0223">Dioxygenase</keyword>
<feature type="domain" description="Fe2OG dioxygenase" evidence="7">
    <location>
        <begin position="173"/>
        <end position="280"/>
    </location>
</feature>
<evidence type="ECO:0000259" key="7">
    <source>
        <dbReference type="PROSITE" id="PS51471"/>
    </source>
</evidence>
<dbReference type="Proteomes" id="UP000318212">
    <property type="component" value="Unassembled WGS sequence"/>
</dbReference>
<dbReference type="GO" id="GO:0004656">
    <property type="term" value="F:procollagen-proline 4-dioxygenase activity"/>
    <property type="evidence" value="ECO:0007669"/>
    <property type="project" value="TreeGrafter"/>
</dbReference>
<evidence type="ECO:0000256" key="3">
    <source>
        <dbReference type="ARBA" id="ARBA00022896"/>
    </source>
</evidence>
<accession>A0A508ANW8</accession>
<keyword evidence="9" id="KW-1185">Reference proteome</keyword>
<keyword evidence="3" id="KW-0847">Vitamin C</keyword>
<comment type="caution">
    <text evidence="8">The sequence shown here is derived from an EMBL/GenBank/DDBJ whole genome shotgun (WGS) entry which is preliminary data.</text>
</comment>
<gene>
    <name evidence="8" type="ORF">FKV25_00425</name>
</gene>
<dbReference type="InterPro" id="IPR044862">
    <property type="entry name" value="Pro_4_hyd_alph_FE2OG_OXY"/>
</dbReference>
<keyword evidence="2" id="KW-0479">Metal-binding</keyword>
<dbReference type="InterPro" id="IPR005123">
    <property type="entry name" value="Oxoglu/Fe-dep_dioxygenase_dom"/>
</dbReference>
<organism evidence="8 9">
    <name type="scientific">Marilutibacter aestuarii</name>
    <dbReference type="NCBI Taxonomy" id="1706195"/>
    <lineage>
        <taxon>Bacteria</taxon>
        <taxon>Pseudomonadati</taxon>
        <taxon>Pseudomonadota</taxon>
        <taxon>Gammaproteobacteria</taxon>
        <taxon>Lysobacterales</taxon>
        <taxon>Lysobacteraceae</taxon>
        <taxon>Marilutibacter</taxon>
    </lineage>
</organism>
<reference evidence="8 9" key="1">
    <citation type="submission" date="2019-06" db="EMBL/GenBank/DDBJ databases">
        <title>Lysobacter alkalisoli sp. nov. isolated from saline soil.</title>
        <authorList>
            <person name="Sun J.-Q."/>
            <person name="Xu L."/>
        </authorList>
    </citation>
    <scope>NUCLEOTIDE SEQUENCE [LARGE SCALE GENOMIC DNA]</scope>
    <source>
        <strain evidence="8 9">JCM 31130</strain>
    </source>
</reference>
<dbReference type="PANTHER" id="PTHR10869">
    <property type="entry name" value="PROLYL 4-HYDROXYLASE ALPHA SUBUNIT"/>
    <property type="match status" value="1"/>
</dbReference>
<dbReference type="SMART" id="SM00702">
    <property type="entry name" value="P4Hc"/>
    <property type="match status" value="1"/>
</dbReference>
<dbReference type="EMBL" id="VICE01000003">
    <property type="protein sequence ID" value="TQD51666.1"/>
    <property type="molecule type" value="Genomic_DNA"/>
</dbReference>
<evidence type="ECO:0000256" key="2">
    <source>
        <dbReference type="ARBA" id="ARBA00022723"/>
    </source>
</evidence>
<comment type="cofactor">
    <cofactor evidence="1">
        <name>L-ascorbate</name>
        <dbReference type="ChEBI" id="CHEBI:38290"/>
    </cofactor>
</comment>
<evidence type="ECO:0000313" key="8">
    <source>
        <dbReference type="EMBL" id="TQD51666.1"/>
    </source>
</evidence>
<keyword evidence="6" id="KW-0408">Iron</keyword>
<dbReference type="OrthoDB" id="269774at2"/>
<dbReference type="Gene3D" id="2.60.120.620">
    <property type="entry name" value="q2cbj1_9rhob like domain"/>
    <property type="match status" value="1"/>
</dbReference>
<dbReference type="AlphaFoldDB" id="A0A508ANW8"/>
<dbReference type="PANTHER" id="PTHR10869:SF246">
    <property type="entry name" value="TRANSMEMBRANE PROLYL 4-HYDROXYLASE"/>
    <property type="match status" value="1"/>
</dbReference>